<organism evidence="2 3">
    <name type="scientific">Rhinopithecimicrobium faecis</name>
    <dbReference type="NCBI Taxonomy" id="2820698"/>
    <lineage>
        <taxon>Bacteria</taxon>
        <taxon>Pseudomonadati</taxon>
        <taxon>Bacteroidota</taxon>
        <taxon>Sphingobacteriia</taxon>
        <taxon>Sphingobacteriales</taxon>
        <taxon>Sphingobacteriaceae</taxon>
        <taxon>Rhinopithecimicrobium</taxon>
    </lineage>
</organism>
<dbReference type="InterPro" id="IPR024311">
    <property type="entry name" value="Lipocalin-like"/>
</dbReference>
<proteinExistence type="predicted"/>
<keyword evidence="3" id="KW-1185">Reference proteome</keyword>
<evidence type="ECO:0000313" key="2">
    <source>
        <dbReference type="EMBL" id="MBP3942942.1"/>
    </source>
</evidence>
<dbReference type="Proteomes" id="UP000679691">
    <property type="component" value="Unassembled WGS sequence"/>
</dbReference>
<dbReference type="RefSeq" id="WP_353546428.1">
    <property type="nucleotide sequence ID" value="NZ_JAGKSB010000004.1"/>
</dbReference>
<feature type="domain" description="Lipocalin-like" evidence="1">
    <location>
        <begin position="10"/>
        <end position="146"/>
    </location>
</feature>
<evidence type="ECO:0000313" key="3">
    <source>
        <dbReference type="Proteomes" id="UP000679691"/>
    </source>
</evidence>
<reference evidence="2" key="1">
    <citation type="submission" date="2021-03" db="EMBL/GenBank/DDBJ databases">
        <authorList>
            <person name="Lu T."/>
            <person name="Wang Q."/>
            <person name="Han X."/>
        </authorList>
    </citation>
    <scope>NUCLEOTIDE SEQUENCE</scope>
    <source>
        <strain evidence="2">WQ 2009</strain>
    </source>
</reference>
<sequence>MYSLKNHLTGSWLLRSYIEVQVGGEESLFPFGIRPEGLLIYTADGCMSLQIANAERENYIDGDRFLAKNEEFIASALSFIAYTGNYEILSDNRTLIHHMQISSFPNWQGLSQKRSVEIDVDFLYLKTVDPVLSNGLWVNSYMTWQKMPKTGFFMT</sequence>
<dbReference type="AlphaFoldDB" id="A0A8T4H7C2"/>
<comment type="caution">
    <text evidence="2">The sequence shown here is derived from an EMBL/GenBank/DDBJ whole genome shotgun (WGS) entry which is preliminary data.</text>
</comment>
<protein>
    <submittedName>
        <fullName evidence="2">Lipocalin-like domain-containing protein</fullName>
    </submittedName>
</protein>
<evidence type="ECO:0000259" key="1">
    <source>
        <dbReference type="Pfam" id="PF13924"/>
    </source>
</evidence>
<name>A0A8T4H7C2_9SPHI</name>
<accession>A0A8T4H7C2</accession>
<gene>
    <name evidence="2" type="ORF">J5U18_05075</name>
</gene>
<dbReference type="Pfam" id="PF13924">
    <property type="entry name" value="Lipocalin_5"/>
    <property type="match status" value="1"/>
</dbReference>
<dbReference type="EMBL" id="JAGKSB010000004">
    <property type="protein sequence ID" value="MBP3942942.1"/>
    <property type="molecule type" value="Genomic_DNA"/>
</dbReference>